<organism evidence="1 2">
    <name type="scientific">Paenibacillus polysaccharolyticus</name>
    <dbReference type="NCBI Taxonomy" id="582692"/>
    <lineage>
        <taxon>Bacteria</taxon>
        <taxon>Bacillati</taxon>
        <taxon>Bacillota</taxon>
        <taxon>Bacilli</taxon>
        <taxon>Bacillales</taxon>
        <taxon>Paenibacillaceae</taxon>
        <taxon>Paenibacillus</taxon>
    </lineage>
</organism>
<dbReference type="RefSeq" id="WP_090923482.1">
    <property type="nucleotide sequence ID" value="NZ_FMVM01000015.1"/>
</dbReference>
<name>A0A1G5KHC3_9BACL</name>
<gene>
    <name evidence="1" type="ORF">SAMN05720606_11547</name>
</gene>
<dbReference type="EMBL" id="FMVM01000015">
    <property type="protein sequence ID" value="SCZ00002.1"/>
    <property type="molecule type" value="Genomic_DNA"/>
</dbReference>
<dbReference type="Proteomes" id="UP000198538">
    <property type="component" value="Unassembled WGS sequence"/>
</dbReference>
<sequence length="163" mass="18822">MNLQAAITRINAIHWESVGTSSSEIEADLAREYLRRLALFFRDTSTRPLPPFIANVANILGDEQEIEISKYCNVEAMGTHGSNVYVYKVFEYYLQLAKLADLDHGYVDYILIYEPLIKIFEREGLVVLKPRELNVVGCAHIPLNHWYDKFIDMEPLDLNNLEE</sequence>
<reference evidence="2" key="1">
    <citation type="submission" date="2016-10" db="EMBL/GenBank/DDBJ databases">
        <authorList>
            <person name="Varghese N."/>
            <person name="Submissions S."/>
        </authorList>
    </citation>
    <scope>NUCLEOTIDE SEQUENCE [LARGE SCALE GENOMIC DNA]</scope>
    <source>
        <strain evidence="2">BL9</strain>
    </source>
</reference>
<accession>A0A1G5KHC3</accession>
<evidence type="ECO:0000313" key="1">
    <source>
        <dbReference type="EMBL" id="SCZ00002.1"/>
    </source>
</evidence>
<evidence type="ECO:0000313" key="2">
    <source>
        <dbReference type="Proteomes" id="UP000198538"/>
    </source>
</evidence>
<keyword evidence="2" id="KW-1185">Reference proteome</keyword>
<protein>
    <submittedName>
        <fullName evidence="1">Uncharacterized protein</fullName>
    </submittedName>
</protein>
<proteinExistence type="predicted"/>
<dbReference type="STRING" id="582692.SAMN05720606_11547"/>
<dbReference type="AlphaFoldDB" id="A0A1G5KHC3"/>